<dbReference type="AlphaFoldDB" id="A0A5N4AUX9"/>
<name>A0A5N4AUX9_PHOPY</name>
<comment type="caution">
    <text evidence="2">The sequence shown here is derived from an EMBL/GenBank/DDBJ whole genome shotgun (WGS) entry which is preliminary data.</text>
</comment>
<reference evidence="2 3" key="1">
    <citation type="journal article" date="2018" name="Elife">
        <title>Firefly genomes illuminate parallel origins of bioluminescence in beetles.</title>
        <authorList>
            <person name="Fallon T.R."/>
            <person name="Lower S.E."/>
            <person name="Chang C.H."/>
            <person name="Bessho-Uehara M."/>
            <person name="Martin G.J."/>
            <person name="Bewick A.J."/>
            <person name="Behringer M."/>
            <person name="Debat H.J."/>
            <person name="Wong I."/>
            <person name="Day J.C."/>
            <person name="Suvorov A."/>
            <person name="Silva C.J."/>
            <person name="Stanger-Hall K.F."/>
            <person name="Hall D.W."/>
            <person name="Schmitz R.J."/>
            <person name="Nelson D.R."/>
            <person name="Lewis S.M."/>
            <person name="Shigenobu S."/>
            <person name="Bybee S.M."/>
            <person name="Larracuente A.M."/>
            <person name="Oba Y."/>
            <person name="Weng J.K."/>
        </authorList>
    </citation>
    <scope>NUCLEOTIDE SEQUENCE [LARGE SCALE GENOMIC DNA]</scope>
    <source>
        <strain evidence="2">1611_PpyrPB1</strain>
        <tissue evidence="2">Whole body</tissue>
    </source>
</reference>
<evidence type="ECO:0000256" key="1">
    <source>
        <dbReference type="SAM" id="SignalP"/>
    </source>
</evidence>
<evidence type="ECO:0000313" key="2">
    <source>
        <dbReference type="EMBL" id="KAB0801020.1"/>
    </source>
</evidence>
<proteinExistence type="predicted"/>
<gene>
    <name evidence="2" type="ORF">PPYR_05374</name>
</gene>
<organism evidence="2 3">
    <name type="scientific">Photinus pyralis</name>
    <name type="common">Common eastern firefly</name>
    <name type="synonym">Lampyris pyralis</name>
    <dbReference type="NCBI Taxonomy" id="7054"/>
    <lineage>
        <taxon>Eukaryota</taxon>
        <taxon>Metazoa</taxon>
        <taxon>Ecdysozoa</taxon>
        <taxon>Arthropoda</taxon>
        <taxon>Hexapoda</taxon>
        <taxon>Insecta</taxon>
        <taxon>Pterygota</taxon>
        <taxon>Neoptera</taxon>
        <taxon>Endopterygota</taxon>
        <taxon>Coleoptera</taxon>
        <taxon>Polyphaga</taxon>
        <taxon>Elateriformia</taxon>
        <taxon>Elateroidea</taxon>
        <taxon>Lampyridae</taxon>
        <taxon>Lampyrinae</taxon>
        <taxon>Photinus</taxon>
    </lineage>
</organism>
<dbReference type="InParanoid" id="A0A5N4AUX9"/>
<accession>A0A5N4AUX9</accession>
<protein>
    <submittedName>
        <fullName evidence="2">Uncharacterized protein</fullName>
    </submittedName>
</protein>
<dbReference type="EMBL" id="VVIM01000003">
    <property type="protein sequence ID" value="KAB0801020.1"/>
    <property type="molecule type" value="Genomic_DNA"/>
</dbReference>
<keyword evidence="1" id="KW-0732">Signal</keyword>
<dbReference type="Proteomes" id="UP000327044">
    <property type="component" value="Unassembled WGS sequence"/>
</dbReference>
<evidence type="ECO:0000313" key="3">
    <source>
        <dbReference type="Proteomes" id="UP000327044"/>
    </source>
</evidence>
<keyword evidence="3" id="KW-1185">Reference proteome</keyword>
<sequence>MKRSLRVTLFISLIHYSLVRQLQAFPVFYNEETNMGSMQIPRLGGHLFDEVRANVDQVADNFFRIPNVFLKQFGNSPISHIEDFAGDALKSGYSFMNNSWETVRKFSNIGNLPRAPAELSDAKKSETQGNIGGVIRLNTKDAP</sequence>
<feature type="signal peptide" evidence="1">
    <location>
        <begin position="1"/>
        <end position="24"/>
    </location>
</feature>
<feature type="chain" id="PRO_5024340338" evidence="1">
    <location>
        <begin position="25"/>
        <end position="143"/>
    </location>
</feature>